<dbReference type="eggNOG" id="ENOG502QQVK">
    <property type="taxonomic scope" value="Eukaryota"/>
</dbReference>
<dbReference type="EnsemblPlants" id="OBART06G13170.1">
    <property type="protein sequence ID" value="OBART06G13170.1"/>
    <property type="gene ID" value="OBART06G13170"/>
</dbReference>
<evidence type="ECO:0000313" key="3">
    <source>
        <dbReference type="EnsemblPlants" id="OBART06G13170.1"/>
    </source>
</evidence>
<protein>
    <recommendedName>
        <fullName evidence="5">Jasmonate O-methyltransferase</fullName>
    </recommendedName>
</protein>
<evidence type="ECO:0008006" key="5">
    <source>
        <dbReference type="Google" id="ProtNLM"/>
    </source>
</evidence>
<name>A0A0D3GG28_9ORYZ</name>
<organism evidence="3">
    <name type="scientific">Oryza barthii</name>
    <dbReference type="NCBI Taxonomy" id="65489"/>
    <lineage>
        <taxon>Eukaryota</taxon>
        <taxon>Viridiplantae</taxon>
        <taxon>Streptophyta</taxon>
        <taxon>Embryophyta</taxon>
        <taxon>Tracheophyta</taxon>
        <taxon>Spermatophyta</taxon>
        <taxon>Magnoliopsida</taxon>
        <taxon>Liliopsida</taxon>
        <taxon>Poales</taxon>
        <taxon>Poaceae</taxon>
        <taxon>BOP clade</taxon>
        <taxon>Oryzoideae</taxon>
        <taxon>Oryzeae</taxon>
        <taxon>Oryzinae</taxon>
        <taxon>Oryza</taxon>
    </lineage>
</organism>
<dbReference type="InterPro" id="IPR029063">
    <property type="entry name" value="SAM-dependent_MTases_sf"/>
</dbReference>
<evidence type="ECO:0000313" key="4">
    <source>
        <dbReference type="Proteomes" id="UP000026960"/>
    </source>
</evidence>
<keyword evidence="4" id="KW-1185">Reference proteome</keyword>
<proteinExistence type="predicted"/>
<evidence type="ECO:0000256" key="1">
    <source>
        <dbReference type="ARBA" id="ARBA00022723"/>
    </source>
</evidence>
<keyword evidence="2" id="KW-0460">Magnesium</keyword>
<dbReference type="PANTHER" id="PTHR31009">
    <property type="entry name" value="S-ADENOSYL-L-METHIONINE:CARBOXYL METHYLTRANSFERASE FAMILY PROTEIN"/>
    <property type="match status" value="1"/>
</dbReference>
<dbReference type="GO" id="GO:0046872">
    <property type="term" value="F:metal ion binding"/>
    <property type="evidence" value="ECO:0007669"/>
    <property type="project" value="UniProtKB-KW"/>
</dbReference>
<dbReference type="SUPFAM" id="SSF53335">
    <property type="entry name" value="S-adenosyl-L-methionine-dependent methyltransferases"/>
    <property type="match status" value="1"/>
</dbReference>
<dbReference type="Gene3D" id="1.10.1200.270">
    <property type="entry name" value="Methyltransferase, alpha-helical capping domain"/>
    <property type="match status" value="1"/>
</dbReference>
<evidence type="ECO:0000256" key="2">
    <source>
        <dbReference type="ARBA" id="ARBA00022842"/>
    </source>
</evidence>
<dbReference type="Gramene" id="OBART06G13170.1">
    <property type="protein sequence ID" value="OBART06G13170.1"/>
    <property type="gene ID" value="OBART06G13170"/>
</dbReference>
<dbReference type="GO" id="GO:0008168">
    <property type="term" value="F:methyltransferase activity"/>
    <property type="evidence" value="ECO:0007669"/>
    <property type="project" value="InterPro"/>
</dbReference>
<sequence length="395" mass="43716">MKYLVFSAAPSKLGKNHGIQTDGTYESRPRGNKLCSKLHSSEKLLIPSKTHLQNAEQNRMRPLIEDAIADLVCSRSMVIADLGCSSGPNALALASIAVDAFRRRCLALRRPPPPAELCVLLNDLPDNDFATVVKSLVEFRRNNGDEPVLLTGVVPGSFYGRLFAAESLHLVCSSNSLHWLSEQAPEDLKMNGIPAYDVDANVRRERRAVVVGAYARQFRKDFMAFLKMRAVELVPGGRMVLSLAGRRSVDLASELTHAWESTAMTLSDMVTMGVIDKEKFETFYMPIYGPSDEEIRQIIQEEGSFLIREMQVPELTSGAYSALITSARVASMLRAAFEPIIVQHFGPTGCDGEEGIMDEFVRTAERRWSLEGSLQDELAQNPRGVLLVSLEKKPS</sequence>
<keyword evidence="1" id="KW-0479">Metal-binding</keyword>
<accession>A0A0D3GG28</accession>
<reference evidence="3" key="1">
    <citation type="journal article" date="2009" name="Rice">
        <title>De Novo Next Generation Sequencing of Plant Genomes.</title>
        <authorList>
            <person name="Rounsley S."/>
            <person name="Marri P.R."/>
            <person name="Yu Y."/>
            <person name="He R."/>
            <person name="Sisneros N."/>
            <person name="Goicoechea J.L."/>
            <person name="Lee S.J."/>
            <person name="Angelova A."/>
            <person name="Kudrna D."/>
            <person name="Luo M."/>
            <person name="Affourtit J."/>
            <person name="Desany B."/>
            <person name="Knight J."/>
            <person name="Niazi F."/>
            <person name="Egholm M."/>
            <person name="Wing R.A."/>
        </authorList>
    </citation>
    <scope>NUCLEOTIDE SEQUENCE [LARGE SCALE GENOMIC DNA]</scope>
    <source>
        <strain evidence="3">cv. IRGC 105608</strain>
    </source>
</reference>
<dbReference type="PaxDb" id="65489-OBART06G13170.1"/>
<dbReference type="InterPro" id="IPR042086">
    <property type="entry name" value="MeTrfase_capping"/>
</dbReference>
<dbReference type="InterPro" id="IPR005299">
    <property type="entry name" value="MeTrfase_7"/>
</dbReference>
<reference evidence="3" key="2">
    <citation type="submission" date="2015-03" db="UniProtKB">
        <authorList>
            <consortium name="EnsemblPlants"/>
        </authorList>
    </citation>
    <scope>IDENTIFICATION</scope>
</reference>
<dbReference type="Pfam" id="PF03492">
    <property type="entry name" value="Methyltransf_7"/>
    <property type="match status" value="1"/>
</dbReference>
<dbReference type="AlphaFoldDB" id="A0A0D3GG28"/>
<dbReference type="Gene3D" id="3.40.50.150">
    <property type="entry name" value="Vaccinia Virus protein VP39"/>
    <property type="match status" value="1"/>
</dbReference>
<dbReference type="Proteomes" id="UP000026960">
    <property type="component" value="Chromosome 6"/>
</dbReference>